<dbReference type="GO" id="GO:0005975">
    <property type="term" value="P:carbohydrate metabolic process"/>
    <property type="evidence" value="ECO:0007669"/>
    <property type="project" value="InterPro"/>
</dbReference>
<dbReference type="PANTHER" id="PTHR12631">
    <property type="entry name" value="ALPHA-L-IDURONIDASE"/>
    <property type="match status" value="1"/>
</dbReference>
<organism evidence="4">
    <name type="scientific">Collimonas fungivorans</name>
    <dbReference type="NCBI Taxonomy" id="158899"/>
    <lineage>
        <taxon>Bacteria</taxon>
        <taxon>Pseudomonadati</taxon>
        <taxon>Pseudomonadota</taxon>
        <taxon>Betaproteobacteria</taxon>
        <taxon>Burkholderiales</taxon>
        <taxon>Oxalobacteraceae</taxon>
        <taxon>Collimonas</taxon>
    </lineage>
</organism>
<dbReference type="AlphaFoldDB" id="A0A127PBI7"/>
<feature type="signal peptide" evidence="3">
    <location>
        <begin position="1"/>
        <end position="22"/>
    </location>
</feature>
<dbReference type="PROSITE" id="PS00659">
    <property type="entry name" value="GLYCOSYL_HYDROL_F5"/>
    <property type="match status" value="1"/>
</dbReference>
<dbReference type="Proteomes" id="UP000072421">
    <property type="component" value="Chromosome"/>
</dbReference>
<proteinExistence type="predicted"/>
<feature type="chain" id="PRO_5007276788" evidence="3">
    <location>
        <begin position="23"/>
        <end position="420"/>
    </location>
</feature>
<evidence type="ECO:0000256" key="2">
    <source>
        <dbReference type="ARBA" id="ARBA00023295"/>
    </source>
</evidence>
<dbReference type="GO" id="GO:0004553">
    <property type="term" value="F:hydrolase activity, hydrolyzing O-glycosyl compounds"/>
    <property type="evidence" value="ECO:0007669"/>
    <property type="project" value="InterPro"/>
</dbReference>
<evidence type="ECO:0000256" key="3">
    <source>
        <dbReference type="SAM" id="SignalP"/>
    </source>
</evidence>
<keyword evidence="3" id="KW-0732">Signal</keyword>
<dbReference type="SUPFAM" id="SSF51445">
    <property type="entry name" value="(Trans)glycosidases"/>
    <property type="match status" value="1"/>
</dbReference>
<dbReference type="EMBL" id="CP013232">
    <property type="protein sequence ID" value="AMO95128.1"/>
    <property type="molecule type" value="Genomic_DNA"/>
</dbReference>
<gene>
    <name evidence="4" type="ORF">CFter6_2456</name>
</gene>
<dbReference type="PATRIC" id="fig|158899.10.peg.2450"/>
<dbReference type="InterPro" id="IPR051923">
    <property type="entry name" value="Glycosyl_Hydrolase_39"/>
</dbReference>
<dbReference type="InterPro" id="IPR017853">
    <property type="entry name" value="GH"/>
</dbReference>
<dbReference type="PANTHER" id="PTHR12631:SF10">
    <property type="entry name" value="BETA-XYLOSIDASE-LIKE PROTEIN-RELATED"/>
    <property type="match status" value="1"/>
</dbReference>
<dbReference type="OrthoDB" id="9774262at2"/>
<protein>
    <submittedName>
        <fullName evidence="4">Uncharacterized protein</fullName>
    </submittedName>
</protein>
<dbReference type="RefSeq" id="WP_150118714.1">
    <property type="nucleotide sequence ID" value="NZ_CP013232.1"/>
</dbReference>
<evidence type="ECO:0000313" key="5">
    <source>
        <dbReference type="Proteomes" id="UP000072421"/>
    </source>
</evidence>
<accession>A0A127PBI7</accession>
<keyword evidence="2" id="KW-0326">Glycosidase</keyword>
<keyword evidence="1" id="KW-0378">Hydrolase</keyword>
<reference evidence="4 5" key="1">
    <citation type="submission" date="2015-11" db="EMBL/GenBank/DDBJ databases">
        <title>Exploring the genomic traits of fungus-feeding bacterial genus Collimonas.</title>
        <authorList>
            <person name="Song C."/>
            <person name="Schmidt R."/>
            <person name="de Jager V."/>
            <person name="Krzyzanowska D."/>
            <person name="Jongedijk E."/>
            <person name="Cankar K."/>
            <person name="Beekwilder J."/>
            <person name="van Veen A."/>
            <person name="de Boer W."/>
            <person name="van Veen J.A."/>
            <person name="Garbeva P."/>
        </authorList>
    </citation>
    <scope>NUCLEOTIDE SEQUENCE [LARGE SCALE GENOMIC DNA]</scope>
    <source>
        <strain evidence="4 5">Ter6</strain>
    </source>
</reference>
<name>A0A127PBI7_9BURK</name>
<sequence>MKLPAAWLIPVCGVLAASQASAWEKYGIHSVYPAAISVQINPSQISNQQLAAIKDAGFEYVRFGTRPPVSDKPQDFSELLERLRKAQLKPIITLFGGATVWVQPKRMMSATMTPLDAADNFSKFALTTLNQYSDPNILWELWNEPDNPTFLKPGMLQAGLVPAIQKICSALEQQKGGVKKNIFGFGFAKLPNLQPKIPDDKLLAISLQNCLSGVSVHPYRKIPETLADDATKSRELLHKYGKGELPMIASEWGYSNFTAARDQGGQAQLVLREYLSTVFAGIPLVNIYQWQDTGPDRAAREQNYGLTDSSGQVKQALPALKHLLGKLKDTQLAGSEKVGEAYQLVLNSQPGASAKRSVHVVWSSAAHSGPGGGFSIPRNKGQRCVISEFYPQQGDKPCPEGAGNVDINAGPSPLAVTLYD</sequence>
<dbReference type="InterPro" id="IPR018087">
    <property type="entry name" value="Glyco_hydro_5_CS"/>
</dbReference>
<evidence type="ECO:0000256" key="1">
    <source>
        <dbReference type="ARBA" id="ARBA00022801"/>
    </source>
</evidence>
<evidence type="ECO:0000313" key="4">
    <source>
        <dbReference type="EMBL" id="AMO95128.1"/>
    </source>
</evidence>
<dbReference type="Gene3D" id="3.20.20.80">
    <property type="entry name" value="Glycosidases"/>
    <property type="match status" value="1"/>
</dbReference>